<dbReference type="SUPFAM" id="SSF53850">
    <property type="entry name" value="Periplasmic binding protein-like II"/>
    <property type="match status" value="1"/>
</dbReference>
<dbReference type="RefSeq" id="WP_117823927.1">
    <property type="nucleotide sequence ID" value="NZ_QRXY01000009.1"/>
</dbReference>
<dbReference type="InterPro" id="IPR036390">
    <property type="entry name" value="WH_DNA-bd_sf"/>
</dbReference>
<evidence type="ECO:0000256" key="2">
    <source>
        <dbReference type="ARBA" id="ARBA00023015"/>
    </source>
</evidence>
<feature type="domain" description="HTH lysR-type" evidence="5">
    <location>
        <begin position="1"/>
        <end position="57"/>
    </location>
</feature>
<dbReference type="AlphaFoldDB" id="A0A3R6BT33"/>
<dbReference type="InterPro" id="IPR005119">
    <property type="entry name" value="LysR_subst-bd"/>
</dbReference>
<sequence length="311" mass="35666">MQQEFLYVYQVFKEGSFSKAAQKLYITQPALSIAIQKIEHAIGLPLFDRSSHPLALTPAGEIYINTIEKARNLDREMEEQLQDIRELNRGHIRLGGSHYLNAYILPRLLAKFNQLYPGIELDIEEHSAATLASMLSSHEVDLTFSCNEAFLMDFERYPAFTDHMLLAVQENHPINTQLVSYALTSADIKEGRHRNDACPAVTLSPFEEMDFILLSSGNNLHDRALRMFADAGYEPKIKLQLSQLVTAYHMAEHFPVATFVSDRLVMHSHAHLKYYKLDSAHAERLFYILLPKQNYTSLAVKRFIEFFILES</sequence>
<evidence type="ECO:0000259" key="5">
    <source>
        <dbReference type="PROSITE" id="PS50931"/>
    </source>
</evidence>
<dbReference type="EMBL" id="QRXY01000009">
    <property type="protein sequence ID" value="RGU45574.1"/>
    <property type="molecule type" value="Genomic_DNA"/>
</dbReference>
<dbReference type="PANTHER" id="PTHR30419">
    <property type="entry name" value="HTH-TYPE TRANSCRIPTIONAL REGULATOR YBHD"/>
    <property type="match status" value="1"/>
</dbReference>
<evidence type="ECO:0000313" key="7">
    <source>
        <dbReference type="Proteomes" id="UP000285693"/>
    </source>
</evidence>
<dbReference type="InterPro" id="IPR050950">
    <property type="entry name" value="HTH-type_LysR_regulators"/>
</dbReference>
<dbReference type="GO" id="GO:0005829">
    <property type="term" value="C:cytosol"/>
    <property type="evidence" value="ECO:0007669"/>
    <property type="project" value="TreeGrafter"/>
</dbReference>
<accession>A0A3R6BT33</accession>
<dbReference type="CDD" id="cd05466">
    <property type="entry name" value="PBP2_LTTR_substrate"/>
    <property type="match status" value="1"/>
</dbReference>
<gene>
    <name evidence="6" type="ORF">DWW65_08520</name>
</gene>
<dbReference type="Pfam" id="PF03466">
    <property type="entry name" value="LysR_substrate"/>
    <property type="match status" value="2"/>
</dbReference>
<dbReference type="InterPro" id="IPR036388">
    <property type="entry name" value="WH-like_DNA-bd_sf"/>
</dbReference>
<dbReference type="GO" id="GO:0003700">
    <property type="term" value="F:DNA-binding transcription factor activity"/>
    <property type="evidence" value="ECO:0007669"/>
    <property type="project" value="InterPro"/>
</dbReference>
<evidence type="ECO:0000256" key="4">
    <source>
        <dbReference type="ARBA" id="ARBA00023163"/>
    </source>
</evidence>
<dbReference type="Pfam" id="PF00126">
    <property type="entry name" value="HTH_1"/>
    <property type="match status" value="1"/>
</dbReference>
<dbReference type="Proteomes" id="UP000285693">
    <property type="component" value="Unassembled WGS sequence"/>
</dbReference>
<dbReference type="PROSITE" id="PS50931">
    <property type="entry name" value="HTH_LYSR"/>
    <property type="match status" value="1"/>
</dbReference>
<organism evidence="6 7">
    <name type="scientific">Coprococcus comes</name>
    <dbReference type="NCBI Taxonomy" id="410072"/>
    <lineage>
        <taxon>Bacteria</taxon>
        <taxon>Bacillati</taxon>
        <taxon>Bacillota</taxon>
        <taxon>Clostridia</taxon>
        <taxon>Lachnospirales</taxon>
        <taxon>Lachnospiraceae</taxon>
        <taxon>Coprococcus</taxon>
    </lineage>
</organism>
<comment type="similarity">
    <text evidence="1">Belongs to the LysR transcriptional regulatory family.</text>
</comment>
<comment type="caution">
    <text evidence="6">The sequence shown here is derived from an EMBL/GenBank/DDBJ whole genome shotgun (WGS) entry which is preliminary data.</text>
</comment>
<reference evidence="6 7" key="1">
    <citation type="submission" date="2018-08" db="EMBL/GenBank/DDBJ databases">
        <title>A genome reference for cultivated species of the human gut microbiota.</title>
        <authorList>
            <person name="Zou Y."/>
            <person name="Xue W."/>
            <person name="Luo G."/>
        </authorList>
    </citation>
    <scope>NUCLEOTIDE SEQUENCE [LARGE SCALE GENOMIC DNA]</scope>
    <source>
        <strain evidence="6 7">AF16-31</strain>
    </source>
</reference>
<dbReference type="PRINTS" id="PR00039">
    <property type="entry name" value="HTHLYSR"/>
</dbReference>
<evidence type="ECO:0000313" key="6">
    <source>
        <dbReference type="EMBL" id="RGU45574.1"/>
    </source>
</evidence>
<dbReference type="SUPFAM" id="SSF46785">
    <property type="entry name" value="Winged helix' DNA-binding domain"/>
    <property type="match status" value="1"/>
</dbReference>
<proteinExistence type="inferred from homology"/>
<dbReference type="GO" id="GO:0003677">
    <property type="term" value="F:DNA binding"/>
    <property type="evidence" value="ECO:0007669"/>
    <property type="project" value="UniProtKB-KW"/>
</dbReference>
<keyword evidence="3" id="KW-0238">DNA-binding</keyword>
<keyword evidence="4" id="KW-0804">Transcription</keyword>
<dbReference type="Gene3D" id="1.10.10.10">
    <property type="entry name" value="Winged helix-like DNA-binding domain superfamily/Winged helix DNA-binding domain"/>
    <property type="match status" value="1"/>
</dbReference>
<evidence type="ECO:0000256" key="3">
    <source>
        <dbReference type="ARBA" id="ARBA00023125"/>
    </source>
</evidence>
<keyword evidence="2" id="KW-0805">Transcription regulation</keyword>
<protein>
    <submittedName>
        <fullName evidence="6">LysR family transcriptional regulator</fullName>
    </submittedName>
</protein>
<dbReference type="Gene3D" id="3.40.190.290">
    <property type="match status" value="1"/>
</dbReference>
<name>A0A3R6BT33_9FIRM</name>
<dbReference type="PANTHER" id="PTHR30419:SF8">
    <property type="entry name" value="NITROGEN ASSIMILATION TRANSCRIPTIONAL ACTIVATOR-RELATED"/>
    <property type="match status" value="1"/>
</dbReference>
<evidence type="ECO:0000256" key="1">
    <source>
        <dbReference type="ARBA" id="ARBA00009437"/>
    </source>
</evidence>
<dbReference type="InterPro" id="IPR000847">
    <property type="entry name" value="LysR_HTH_N"/>
</dbReference>